<dbReference type="AlphaFoldDB" id="A0A7I8D2Z5"/>
<dbReference type="InterPro" id="IPR015424">
    <property type="entry name" value="PyrdxlP-dep_Trfase"/>
</dbReference>
<dbReference type="InterPro" id="IPR004636">
    <property type="entry name" value="AcOrn/SuccOrn_fam"/>
</dbReference>
<dbReference type="RefSeq" id="WP_215533097.1">
    <property type="nucleotide sequence ID" value="NZ_AP023321.1"/>
</dbReference>
<dbReference type="EC" id="2.6.1.11" evidence="5"/>
<evidence type="ECO:0000313" key="6">
    <source>
        <dbReference type="EMBL" id="BCI61186.1"/>
    </source>
</evidence>
<accession>A0A7I8D2Z5</accession>
<dbReference type="PIRSF" id="PIRSF000521">
    <property type="entry name" value="Transaminase_4ab_Lys_Orn"/>
    <property type="match status" value="1"/>
</dbReference>
<dbReference type="SUPFAM" id="SSF53383">
    <property type="entry name" value="PLP-dependent transferases"/>
    <property type="match status" value="1"/>
</dbReference>
<dbReference type="HAMAP" id="MF_01107">
    <property type="entry name" value="ArgD_aminotrans_3"/>
    <property type="match status" value="1"/>
</dbReference>
<feature type="binding site" evidence="5">
    <location>
        <position position="280"/>
    </location>
    <ligand>
        <name>N(2)-acetyl-L-ornithine</name>
        <dbReference type="ChEBI" id="CHEBI:57805"/>
    </ligand>
</feature>
<sequence>MDDLKTLDSRYLAGTYGRFDLQAVSGKGAVCTGLDGREYIDFTSGIGVNSLGWGDPDWVEAVSRQAAGLQHISNLYYTAPMIGLAQTLCTRTGMDKVFFCNSGAEANECMIKTARKYNADHYGKGRHTILALENSFHGRTITTLSATGQDVFHRYFDPFTDGFSFFQANDLSSFTAYLNGNHTIGGVLLELIQGEGGVVPLDQEFVQGIAKLCEEQDILLMVDEVQTGMGRTGKLLCCEHYGIRPNLVSLAKGLGGGLPIGAVLFDEKCADVLGPGDHGTTYGGNPVACAGAQVVLSKLTDSLLKEVEQKGQYMTEKVLSMPKVKSIEGKGMMLGITLDGDSKALAAACLEKGLMILTAKAKLRMLPPLTISYEEIDRGLTILNEVLSV</sequence>
<dbReference type="PANTHER" id="PTHR11986:SF79">
    <property type="entry name" value="ACETYLORNITHINE AMINOTRANSFERASE, MITOCHONDRIAL"/>
    <property type="match status" value="1"/>
</dbReference>
<evidence type="ECO:0000256" key="2">
    <source>
        <dbReference type="ARBA" id="ARBA00022605"/>
    </source>
</evidence>
<dbReference type="InterPro" id="IPR015422">
    <property type="entry name" value="PyrdxlP-dep_Trfase_small"/>
</dbReference>
<evidence type="ECO:0000256" key="5">
    <source>
        <dbReference type="HAMAP-Rule" id="MF_01107"/>
    </source>
</evidence>
<dbReference type="GO" id="GO:0042802">
    <property type="term" value="F:identical protein binding"/>
    <property type="evidence" value="ECO:0007669"/>
    <property type="project" value="TreeGrafter"/>
</dbReference>
<gene>
    <name evidence="5 6" type="primary">argD</name>
    <name evidence="6" type="ORF">C12CBH8_18250</name>
</gene>
<comment type="cofactor">
    <cofactor evidence="5">
        <name>pyridoxal 5'-phosphate</name>
        <dbReference type="ChEBI" id="CHEBI:597326"/>
    </cofactor>
    <text evidence="5">Binds 1 pyridoxal phosphate per subunit.</text>
</comment>
<keyword evidence="3 5" id="KW-0808">Transferase</keyword>
<dbReference type="InterPro" id="IPR015421">
    <property type="entry name" value="PyrdxlP-dep_Trfase_major"/>
</dbReference>
<dbReference type="NCBIfam" id="NF002325">
    <property type="entry name" value="PRK01278.1"/>
    <property type="match status" value="1"/>
</dbReference>
<dbReference type="GO" id="GO:0003992">
    <property type="term" value="F:N2-acetyl-L-ornithine:2-oxoglutarate 5-aminotransferase activity"/>
    <property type="evidence" value="ECO:0007669"/>
    <property type="project" value="UniProtKB-UniRule"/>
</dbReference>
<evidence type="ECO:0000313" key="7">
    <source>
        <dbReference type="Proteomes" id="UP000593890"/>
    </source>
</evidence>
<dbReference type="EMBL" id="AP023321">
    <property type="protein sequence ID" value="BCI61186.1"/>
    <property type="molecule type" value="Genomic_DNA"/>
</dbReference>
<comment type="subunit">
    <text evidence="5">Homodimer.</text>
</comment>
<feature type="binding site" evidence="5">
    <location>
        <position position="139"/>
    </location>
    <ligand>
        <name>N(2)-acetyl-L-ornithine</name>
        <dbReference type="ChEBI" id="CHEBI:57805"/>
    </ligand>
</feature>
<comment type="similarity">
    <text evidence="5">Belongs to the class-III pyridoxal-phosphate-dependent aminotransferase family. ArgD subfamily.</text>
</comment>
<comment type="pathway">
    <text evidence="5">Amino-acid biosynthesis; L-arginine biosynthesis; N(2)-acetyl-L-ornithine from L-glutamate: step 4/4.</text>
</comment>
<comment type="subcellular location">
    <subcellularLocation>
        <location evidence="5">Cytoplasm</location>
    </subcellularLocation>
</comment>
<proteinExistence type="inferred from homology"/>
<keyword evidence="4 5" id="KW-0663">Pyridoxal phosphate</keyword>
<dbReference type="NCBIfam" id="TIGR00707">
    <property type="entry name" value="argD"/>
    <property type="match status" value="1"/>
</dbReference>
<dbReference type="Pfam" id="PF00202">
    <property type="entry name" value="Aminotran_3"/>
    <property type="match status" value="1"/>
</dbReference>
<dbReference type="InterPro" id="IPR050103">
    <property type="entry name" value="Class-III_PLP-dep_AT"/>
</dbReference>
<comment type="catalytic activity">
    <reaction evidence="5">
        <text>N(2)-acetyl-L-ornithine + 2-oxoglutarate = N-acetyl-L-glutamate 5-semialdehyde + L-glutamate</text>
        <dbReference type="Rhea" id="RHEA:18049"/>
        <dbReference type="ChEBI" id="CHEBI:16810"/>
        <dbReference type="ChEBI" id="CHEBI:29123"/>
        <dbReference type="ChEBI" id="CHEBI:29985"/>
        <dbReference type="ChEBI" id="CHEBI:57805"/>
        <dbReference type="EC" id="2.6.1.11"/>
    </reaction>
</comment>
<dbReference type="GO" id="GO:0005737">
    <property type="term" value="C:cytoplasm"/>
    <property type="evidence" value="ECO:0007669"/>
    <property type="project" value="UniProtKB-SubCell"/>
</dbReference>
<protein>
    <recommendedName>
        <fullName evidence="5">Acetylornithine aminotransferase</fullName>
        <shortName evidence="5">ACOAT</shortName>
        <ecNumber evidence="5">2.6.1.11</ecNumber>
    </recommendedName>
</protein>
<dbReference type="GO" id="GO:0006526">
    <property type="term" value="P:L-arginine biosynthetic process"/>
    <property type="evidence" value="ECO:0007669"/>
    <property type="project" value="UniProtKB-UniRule"/>
</dbReference>
<organism evidence="6 7">
    <name type="scientific">Solibaculum mannosilyticum</name>
    <dbReference type="NCBI Taxonomy" id="2780922"/>
    <lineage>
        <taxon>Bacteria</taxon>
        <taxon>Bacillati</taxon>
        <taxon>Bacillota</taxon>
        <taxon>Clostridia</taxon>
        <taxon>Eubacteriales</taxon>
        <taxon>Oscillospiraceae</taxon>
        <taxon>Solibaculum</taxon>
    </lineage>
</organism>
<evidence type="ECO:0000256" key="1">
    <source>
        <dbReference type="ARBA" id="ARBA00022576"/>
    </source>
</evidence>
<feature type="binding site" evidence="5">
    <location>
        <position position="136"/>
    </location>
    <ligand>
        <name>pyridoxal 5'-phosphate</name>
        <dbReference type="ChEBI" id="CHEBI:597326"/>
    </ligand>
</feature>
<dbReference type="CDD" id="cd00610">
    <property type="entry name" value="OAT_like"/>
    <property type="match status" value="1"/>
</dbReference>
<feature type="modified residue" description="N6-(pyridoxal phosphate)lysine" evidence="5">
    <location>
        <position position="252"/>
    </location>
</feature>
<keyword evidence="1 5" id="KW-0032">Aminotransferase</keyword>
<keyword evidence="5" id="KW-0055">Arginine biosynthesis</keyword>
<keyword evidence="5" id="KW-0963">Cytoplasm</keyword>
<dbReference type="PANTHER" id="PTHR11986">
    <property type="entry name" value="AMINOTRANSFERASE CLASS III"/>
    <property type="match status" value="1"/>
</dbReference>
<evidence type="ECO:0000256" key="3">
    <source>
        <dbReference type="ARBA" id="ARBA00022679"/>
    </source>
</evidence>
<reference evidence="7" key="1">
    <citation type="submission" date="2020-07" db="EMBL/GenBank/DDBJ databases">
        <title>Complete genome sequencing of Clostridia bacterium strain 12CBH8.</title>
        <authorList>
            <person name="Sakamoto M."/>
            <person name="Murakami T."/>
            <person name="Mori H."/>
        </authorList>
    </citation>
    <scope>NUCLEOTIDE SEQUENCE [LARGE SCALE GENOMIC DNA]</scope>
    <source>
        <strain evidence="7">12CBH8</strain>
    </source>
</reference>
<dbReference type="GO" id="GO:0030170">
    <property type="term" value="F:pyridoxal phosphate binding"/>
    <property type="evidence" value="ECO:0007669"/>
    <property type="project" value="InterPro"/>
</dbReference>
<dbReference type="KEGG" id="sman:C12CBH8_18250"/>
<keyword evidence="2 5" id="KW-0028">Amino-acid biosynthesis</keyword>
<dbReference type="InterPro" id="IPR005814">
    <property type="entry name" value="Aminotrans_3"/>
</dbReference>
<evidence type="ECO:0000256" key="4">
    <source>
        <dbReference type="ARBA" id="ARBA00022898"/>
    </source>
</evidence>
<feature type="binding site" evidence="5">
    <location>
        <begin position="103"/>
        <end position="104"/>
    </location>
    <ligand>
        <name>pyridoxal 5'-phosphate</name>
        <dbReference type="ChEBI" id="CHEBI:597326"/>
    </ligand>
</feature>
<dbReference type="Gene3D" id="3.40.640.10">
    <property type="entry name" value="Type I PLP-dependent aspartate aminotransferase-like (Major domain)"/>
    <property type="match status" value="1"/>
</dbReference>
<name>A0A7I8D2Z5_9FIRM</name>
<dbReference type="UniPathway" id="UPA00068">
    <property type="reaction ID" value="UER00109"/>
</dbReference>
<keyword evidence="7" id="KW-1185">Reference proteome</keyword>
<feature type="binding site" evidence="5">
    <location>
        <begin position="223"/>
        <end position="226"/>
    </location>
    <ligand>
        <name>pyridoxal 5'-phosphate</name>
        <dbReference type="ChEBI" id="CHEBI:597326"/>
    </ligand>
</feature>
<dbReference type="Gene3D" id="3.90.1150.10">
    <property type="entry name" value="Aspartate Aminotransferase, domain 1"/>
    <property type="match status" value="1"/>
</dbReference>
<comment type="miscellaneous">
    <text evidence="5">May also have succinyldiaminopimelate aminotransferase activity, thus carrying out the corresponding step in lysine biosynthesis.</text>
</comment>
<dbReference type="FunFam" id="3.40.640.10:FF:000004">
    <property type="entry name" value="Acetylornithine aminotransferase"/>
    <property type="match status" value="1"/>
</dbReference>
<dbReference type="Proteomes" id="UP000593890">
    <property type="component" value="Chromosome"/>
</dbReference>
<feature type="binding site" evidence="5">
    <location>
        <position position="281"/>
    </location>
    <ligand>
        <name>pyridoxal 5'-phosphate</name>
        <dbReference type="ChEBI" id="CHEBI:597326"/>
    </ligand>
</feature>